<comment type="similarity">
    <text evidence="14">Belongs to the TRAFAC class myosin-kinesin ATPase superfamily. Myosin family.</text>
</comment>
<dbReference type="EC" id="2.4.1.16" evidence="2"/>
<feature type="transmembrane region" description="Helical" evidence="16">
    <location>
        <begin position="931"/>
        <end position="950"/>
    </location>
</feature>
<evidence type="ECO:0000313" key="19">
    <source>
        <dbReference type="EMBL" id="KAF5325286.1"/>
    </source>
</evidence>
<keyword evidence="11" id="KW-0325">Glycoprotein</keyword>
<feature type="region of interest" description="Actin-binding" evidence="14">
    <location>
        <begin position="652"/>
        <end position="674"/>
    </location>
</feature>
<dbReference type="EMBL" id="JAACJJ010000015">
    <property type="protein sequence ID" value="KAF5325286.1"/>
    <property type="molecule type" value="Genomic_DNA"/>
</dbReference>
<feature type="region of interest" description="Disordered" evidence="15">
    <location>
        <begin position="617"/>
        <end position="639"/>
    </location>
</feature>
<dbReference type="InterPro" id="IPR004835">
    <property type="entry name" value="Chitin_synth"/>
</dbReference>
<reference evidence="19 20" key="1">
    <citation type="journal article" date="2020" name="ISME J.">
        <title>Uncovering the hidden diversity of litter-decomposition mechanisms in mushroom-forming fungi.</title>
        <authorList>
            <person name="Floudas D."/>
            <person name="Bentzer J."/>
            <person name="Ahren D."/>
            <person name="Johansson T."/>
            <person name="Persson P."/>
            <person name="Tunlid A."/>
        </authorList>
    </citation>
    <scope>NUCLEOTIDE SEQUENCE [LARGE SCALE GENOMIC DNA]</scope>
    <source>
        <strain evidence="19 20">CBS 101986</strain>
    </source>
</reference>
<dbReference type="SUPFAM" id="SSF53448">
    <property type="entry name" value="Nucleotide-diphospho-sugar transferases"/>
    <property type="match status" value="1"/>
</dbReference>
<keyword evidence="9 16" id="KW-0472">Membrane</keyword>
<evidence type="ECO:0000256" key="7">
    <source>
        <dbReference type="ARBA" id="ARBA00022989"/>
    </source>
</evidence>
<dbReference type="Pfam" id="PF08766">
    <property type="entry name" value="DEK_C"/>
    <property type="match status" value="1"/>
</dbReference>
<feature type="compositionally biased region" description="Basic and acidic residues" evidence="15">
    <location>
        <begin position="808"/>
        <end position="823"/>
    </location>
</feature>
<keyword evidence="7 16" id="KW-1133">Transmembrane helix</keyword>
<evidence type="ECO:0000256" key="3">
    <source>
        <dbReference type="ARBA" id="ARBA00022475"/>
    </source>
</evidence>
<organism evidence="19 20">
    <name type="scientific">Psilocybe cf. subviscida</name>
    <dbReference type="NCBI Taxonomy" id="2480587"/>
    <lineage>
        <taxon>Eukaryota</taxon>
        <taxon>Fungi</taxon>
        <taxon>Dikarya</taxon>
        <taxon>Basidiomycota</taxon>
        <taxon>Agaricomycotina</taxon>
        <taxon>Agaricomycetes</taxon>
        <taxon>Agaricomycetidae</taxon>
        <taxon>Agaricales</taxon>
        <taxon>Agaricineae</taxon>
        <taxon>Strophariaceae</taxon>
        <taxon>Psilocybe</taxon>
    </lineage>
</organism>
<dbReference type="SUPFAM" id="SSF52540">
    <property type="entry name" value="P-loop containing nucleoside triphosphate hydrolases"/>
    <property type="match status" value="1"/>
</dbReference>
<keyword evidence="6 16" id="KW-0812">Transmembrane</keyword>
<dbReference type="GO" id="GO:0004100">
    <property type="term" value="F:chitin synthase activity"/>
    <property type="evidence" value="ECO:0007669"/>
    <property type="project" value="UniProtKB-EC"/>
</dbReference>
<dbReference type="InterPro" id="IPR036961">
    <property type="entry name" value="Kinesin_motor_dom_sf"/>
</dbReference>
<evidence type="ECO:0000256" key="4">
    <source>
        <dbReference type="ARBA" id="ARBA00022676"/>
    </source>
</evidence>
<evidence type="ECO:0000259" key="18">
    <source>
        <dbReference type="PROSITE" id="PS51998"/>
    </source>
</evidence>
<evidence type="ECO:0000256" key="10">
    <source>
        <dbReference type="ARBA" id="ARBA00023175"/>
    </source>
</evidence>
<accession>A0A8H5F6B1</accession>
<evidence type="ECO:0000256" key="5">
    <source>
        <dbReference type="ARBA" id="ARBA00022679"/>
    </source>
</evidence>
<dbReference type="GO" id="GO:0016459">
    <property type="term" value="C:myosin complex"/>
    <property type="evidence" value="ECO:0007669"/>
    <property type="project" value="UniProtKB-KW"/>
</dbReference>
<evidence type="ECO:0000256" key="14">
    <source>
        <dbReference type="PROSITE-ProRule" id="PRU00782"/>
    </source>
</evidence>
<evidence type="ECO:0000256" key="11">
    <source>
        <dbReference type="ARBA" id="ARBA00023180"/>
    </source>
</evidence>
<dbReference type="InterPro" id="IPR036037">
    <property type="entry name" value="MYSc_Myo17"/>
</dbReference>
<dbReference type="PROSITE" id="PS51998">
    <property type="entry name" value="DEK_C"/>
    <property type="match status" value="1"/>
</dbReference>
<dbReference type="PRINTS" id="PR00193">
    <property type="entry name" value="MYOSINHEAVY"/>
</dbReference>
<dbReference type="PROSITE" id="PS51456">
    <property type="entry name" value="MYOSIN_MOTOR"/>
    <property type="match status" value="1"/>
</dbReference>
<evidence type="ECO:0000313" key="20">
    <source>
        <dbReference type="Proteomes" id="UP000567179"/>
    </source>
</evidence>
<evidence type="ECO:0000256" key="8">
    <source>
        <dbReference type="ARBA" id="ARBA00023123"/>
    </source>
</evidence>
<dbReference type="GO" id="GO:0031505">
    <property type="term" value="P:fungal-type cell wall organization"/>
    <property type="evidence" value="ECO:0007669"/>
    <property type="project" value="TreeGrafter"/>
</dbReference>
<dbReference type="InterPro" id="IPR014876">
    <property type="entry name" value="DEK_C"/>
</dbReference>
<comment type="catalytic activity">
    <reaction evidence="13">
        <text>[(1-&gt;4)-N-acetyl-beta-D-glucosaminyl](n) + UDP-N-acetyl-alpha-D-glucosamine = [(1-&gt;4)-N-acetyl-beta-D-glucosaminyl](n+1) + UDP + H(+)</text>
        <dbReference type="Rhea" id="RHEA:16637"/>
        <dbReference type="Rhea" id="RHEA-COMP:9593"/>
        <dbReference type="Rhea" id="RHEA-COMP:9595"/>
        <dbReference type="ChEBI" id="CHEBI:15378"/>
        <dbReference type="ChEBI" id="CHEBI:17029"/>
        <dbReference type="ChEBI" id="CHEBI:57705"/>
        <dbReference type="ChEBI" id="CHEBI:58223"/>
        <dbReference type="EC" id="2.4.1.16"/>
    </reaction>
</comment>
<gene>
    <name evidence="19" type="ORF">D9619_010102</name>
</gene>
<keyword evidence="14" id="KW-0547">Nucleotide-binding</keyword>
<dbReference type="PANTHER" id="PTHR22914">
    <property type="entry name" value="CHITIN SYNTHASE"/>
    <property type="match status" value="1"/>
</dbReference>
<dbReference type="GO" id="GO:0003774">
    <property type="term" value="F:cytoskeletal motor activity"/>
    <property type="evidence" value="ECO:0007669"/>
    <property type="project" value="UniProtKB-UniRule"/>
</dbReference>
<comment type="subcellular location">
    <subcellularLocation>
        <location evidence="1">Cell membrane</location>
        <topology evidence="1">Multi-pass membrane protein</topology>
    </subcellularLocation>
</comment>
<feature type="transmembrane region" description="Helical" evidence="16">
    <location>
        <begin position="1655"/>
        <end position="1676"/>
    </location>
</feature>
<dbReference type="InterPro" id="IPR029044">
    <property type="entry name" value="Nucleotide-diphossugar_trans"/>
</dbReference>
<dbReference type="GO" id="GO:0005524">
    <property type="term" value="F:ATP binding"/>
    <property type="evidence" value="ECO:0007669"/>
    <property type="project" value="UniProtKB-UniRule"/>
</dbReference>
<evidence type="ECO:0000256" key="13">
    <source>
        <dbReference type="ARBA" id="ARBA00048014"/>
    </source>
</evidence>
<evidence type="ECO:0000256" key="15">
    <source>
        <dbReference type="SAM" id="MobiDB-lite"/>
    </source>
</evidence>
<evidence type="ECO:0000259" key="17">
    <source>
        <dbReference type="PROSITE" id="PS51456"/>
    </source>
</evidence>
<dbReference type="SUPFAM" id="SSF109715">
    <property type="entry name" value="DEK C-terminal domain"/>
    <property type="match status" value="1"/>
</dbReference>
<protein>
    <recommendedName>
        <fullName evidence="2">chitin synthase</fullName>
        <ecNumber evidence="2">2.4.1.16</ecNumber>
    </recommendedName>
</protein>
<dbReference type="Gene3D" id="3.40.850.10">
    <property type="entry name" value="Kinesin motor domain"/>
    <property type="match status" value="1"/>
</dbReference>
<dbReference type="InterPro" id="IPR001609">
    <property type="entry name" value="Myosin_head_motor_dom-like"/>
</dbReference>
<dbReference type="Proteomes" id="UP000567179">
    <property type="component" value="Unassembled WGS sequence"/>
</dbReference>
<feature type="transmembrane region" description="Helical" evidence="16">
    <location>
        <begin position="1628"/>
        <end position="1649"/>
    </location>
</feature>
<comment type="caution">
    <text evidence="19">The sequence shown here is derived from an EMBL/GenBank/DDBJ whole genome shotgun (WGS) entry which is preliminary data.</text>
</comment>
<evidence type="ECO:0000256" key="9">
    <source>
        <dbReference type="ARBA" id="ARBA00023136"/>
    </source>
</evidence>
<evidence type="ECO:0000256" key="16">
    <source>
        <dbReference type="SAM" id="Phobius"/>
    </source>
</evidence>
<dbReference type="SMART" id="SM00242">
    <property type="entry name" value="MYSc"/>
    <property type="match status" value="1"/>
</dbReference>
<evidence type="ECO:0000256" key="12">
    <source>
        <dbReference type="ARBA" id="ARBA00023203"/>
    </source>
</evidence>
<sequence>MNRQSSARMSVHQRLEAATDLTQLSPISEDIIVACLRERFMTDTIYTNIGTSALVALNPHKYVSSNADSLLHKYAAEYRDSTGQNDRLPPHVFQLANNAYYHMRRTTQDQCIVFSGETGSGKSENRRLAIKALLELSVSNPGKKGSKLANQLPASEFVLETFGNARTLFNPNASRFGKYTELQFSDRGRLTGIKTLDYYLERNRVSAVPSGERNFHIFYYLVAGASPEERQHLHLLDKTTYRYLGQRGAASGRPTGGRDDDGSRFDQLKIALKTIGFSKRHVAQTCQLVAAILHLGNLEFTIDRHRNEDAAVVRNTDVLAIVADFLGIQPSDLEAALSYKTKLVKKELCTVFLDPDGASENRDDLAKTLYSLLFAWLNEHINQRLCKDDFSTFIGLFDLPGPQNMSSRPNSLDQFCINFANERLQNWIQKTLFEKHVNEYNVEGIARYVPQVSYFDNTECIRLLQNNPGGLVHIMDDQARRQPKKTDHTMVEAFSKRWGNHSSFKAGGADRSGFPSFTVNHYNGPVTYSSEGFLDRNLDAINPDFVSLLRGIDGHEGSGSINPFVKGLFSAKAIATQQHPRNEDTIVAAQQAVKPMRAPSTRRKGTIKRMATVKENVEIEEKDRDDDDGPPGALGHITSTSPCVAGEFKSALDTLFETIDETQPWYVLCVNPNDSQLPNQLEGRSVKGQVKSIGLAEIAKRCVNFFEVSMAPEEFCERYREGLQAEGITEGDSREVIAQSRTAFGLKDKDIVLGMHKVFLSQRAFHTFEDHLRARDIEEQKRNRMRDAEAEAGLDPRGLADPYAPYRSPHEEMDGSPWDKDYSDNYAASNQALPLVGAASPFQRADMYEDDYEDTKSAADEFDARSKFTSQRDDSVSHFGGSESYAPSRNMFQNTDKRGLMEKDAGAPLPGEIQEGETAEVLKETSARRRWVALCWMLTWWVPSFLLTHLGRMKRMDVRQAWREKFALNIIIWFICACAIFVIAVLGIVICPTEHIFNSAELASHSFASKPNNVLTSIRGEVFDLTSVANTHVRIVGVVPRKSILQYGGLSADGIFPVQVSALCNGVTGSVSPYVTLDSRNNTDDNAKYHDFRVFTNDSRPDWYFERMVEMRYQARVGFVGKTPKEIRNAASTGASIAVYNGLIYDVSTYLSSPPSIQPPPGQQAPAGINKEFMHSAVLDLFKFNAGQDITKQLDNLDIDKKVLRDQKVCLRNLFLVGKVDNRQSPQCLFANYILLILSVLMVSIIGFKFLASINFSAPRAPEDHDKFVICQVPCYTEGDASLRKTIDSLAQMKYDDKRKLLVIICDGMIVGSGNDRPTPRIVLDILGADPNLDPEPLSFLSLGEGAKQHNMGKVYSGLYECAGHVVPYLVLVKIGKPTERSRPGNRGKRDSQMMLMHFLNKVHFNSPMNPMELEMYHQIKNVIGVNPSFYEYLFMVDADTTVDPFSVNRLISAMIHDKKLLGVCGETELANAKQSLITMMQVYEYFISHHMAKAFESLFGSVTCLPGCFTLYRLRTPDTHKPLLVSNQMIEDYSENRVDTLHMKNLLHLGEDRYLTTLLLKHFPRFKTQFIRDAHAYTVAPDDWKVLLSQRRRWINSTVHNLGELIFLEQLCGFCCFSMRFVVMIDLLSTLTQPVTVAYIVYLIYLVAGQGKSIPTLSLIMIAAIYGLQALVFVLRRKWDMIGWMIFYILAVPAFSFFLPLYSFWKMDDFSWGQTRLVLGESGKKIIVHDEGKFDPRSIPLKSWSDYENELWDKESNHSIGSWVPPAKMKNEGYAESHTASLYGRETYYEPRGFSPAPSQLGMFPPPGYQSGRNTPQSPFHATAETGLLQPTPSRPITNYLDIPIPGTRSPEDMDLLGSGPSEAEIDRAVHEVLRVADLNSVTKREIRRQLEDHFGMDLGSRKALINASIDRALLNQN</sequence>
<dbReference type="GO" id="GO:0003779">
    <property type="term" value="F:actin binding"/>
    <property type="evidence" value="ECO:0007669"/>
    <property type="project" value="UniProtKB-KW"/>
</dbReference>
<feature type="domain" description="DEK-C" evidence="18">
    <location>
        <begin position="1861"/>
        <end position="1916"/>
    </location>
</feature>
<feature type="binding site" evidence="14">
    <location>
        <begin position="116"/>
        <end position="123"/>
    </location>
    <ligand>
        <name>ATP</name>
        <dbReference type="ChEBI" id="CHEBI:30616"/>
    </ligand>
</feature>
<dbReference type="Gene3D" id="1.10.10.820">
    <property type="match status" value="1"/>
</dbReference>
<feature type="transmembrane region" description="Helical" evidence="16">
    <location>
        <begin position="1683"/>
        <end position="1706"/>
    </location>
</feature>
<keyword evidence="20" id="KW-1185">Reference proteome</keyword>
<keyword evidence="5" id="KW-0808">Transferase</keyword>
<dbReference type="Gene3D" id="1.10.10.60">
    <property type="entry name" value="Homeodomain-like"/>
    <property type="match status" value="1"/>
</dbReference>
<dbReference type="PANTHER" id="PTHR22914:SF45">
    <property type="entry name" value="CHITIN SYNTHASE"/>
    <property type="match status" value="1"/>
</dbReference>
<evidence type="ECO:0000256" key="2">
    <source>
        <dbReference type="ARBA" id="ARBA00012543"/>
    </source>
</evidence>
<dbReference type="GO" id="GO:0030428">
    <property type="term" value="C:cell septum"/>
    <property type="evidence" value="ECO:0007669"/>
    <property type="project" value="TreeGrafter"/>
</dbReference>
<keyword evidence="8 14" id="KW-0518">Myosin</keyword>
<dbReference type="Gene3D" id="1.20.58.530">
    <property type="match status" value="1"/>
</dbReference>
<name>A0A8H5F6B1_9AGAR</name>
<feature type="region of interest" description="Disordered" evidence="15">
    <location>
        <begin position="781"/>
        <end position="824"/>
    </location>
</feature>
<keyword evidence="4" id="KW-0328">Glycosyltransferase</keyword>
<evidence type="ECO:0000256" key="6">
    <source>
        <dbReference type="ARBA" id="ARBA00022692"/>
    </source>
</evidence>
<proteinExistence type="inferred from homology"/>
<keyword evidence="3" id="KW-1003">Cell membrane</keyword>
<keyword evidence="12 14" id="KW-0009">Actin-binding</keyword>
<dbReference type="GO" id="GO:0006031">
    <property type="term" value="P:chitin biosynthetic process"/>
    <property type="evidence" value="ECO:0007669"/>
    <property type="project" value="TreeGrafter"/>
</dbReference>
<dbReference type="GO" id="GO:0005886">
    <property type="term" value="C:plasma membrane"/>
    <property type="evidence" value="ECO:0007669"/>
    <property type="project" value="UniProtKB-SubCell"/>
</dbReference>
<dbReference type="Pfam" id="PF03142">
    <property type="entry name" value="Chitin_synth_2"/>
    <property type="match status" value="1"/>
</dbReference>
<evidence type="ECO:0000256" key="1">
    <source>
        <dbReference type="ARBA" id="ARBA00004651"/>
    </source>
</evidence>
<dbReference type="CDD" id="cd14879">
    <property type="entry name" value="MYSc_Myo17"/>
    <property type="match status" value="1"/>
</dbReference>
<dbReference type="OrthoDB" id="370884at2759"/>
<feature type="domain" description="Myosin motor" evidence="17">
    <location>
        <begin position="16"/>
        <end position="773"/>
    </location>
</feature>
<dbReference type="InterPro" id="IPR027417">
    <property type="entry name" value="P-loop_NTPase"/>
</dbReference>
<feature type="transmembrane region" description="Helical" evidence="16">
    <location>
        <begin position="1230"/>
        <end position="1252"/>
    </location>
</feature>
<keyword evidence="10 14" id="KW-0505">Motor protein</keyword>
<keyword evidence="14" id="KW-0067">ATP-binding</keyword>
<dbReference type="Gene3D" id="1.20.120.720">
    <property type="entry name" value="Myosin VI head, motor domain, U50 subdomain"/>
    <property type="match status" value="1"/>
</dbReference>
<feature type="transmembrane region" description="Helical" evidence="16">
    <location>
        <begin position="970"/>
        <end position="990"/>
    </location>
</feature>
<dbReference type="Pfam" id="PF00063">
    <property type="entry name" value="Myosin_head"/>
    <property type="match status" value="1"/>
</dbReference>